<proteinExistence type="predicted"/>
<organism evidence="1 2">
    <name type="scientific">Euzebyella marina</name>
    <dbReference type="NCBI Taxonomy" id="1761453"/>
    <lineage>
        <taxon>Bacteria</taxon>
        <taxon>Pseudomonadati</taxon>
        <taxon>Bacteroidota</taxon>
        <taxon>Flavobacteriia</taxon>
        <taxon>Flavobacteriales</taxon>
        <taxon>Flavobacteriaceae</taxon>
        <taxon>Euzebyella</taxon>
    </lineage>
</organism>
<sequence>MTDENGEDQEVNISENKKLVGDSANDILSDATYESIIFEIFYVAGFEPNQNTVANFESFLENRLNKPEGITIELKEIESPGQDAYSVEDIAALEDTIRTEYNQDRRLAVSGIFLDGEYSENTENGSVLGIAYRNTSFVIFEETVQSFSGQAFGPSLTVLESTVLNHEFGHLMGMVNAGTPMQTEHQDTEHGRHCIDDSCLMYWTAETGEGLLNMLSGGTIPDFDSQCLADIQANGGK</sequence>
<dbReference type="KEGG" id="emar:D1013_13485"/>
<keyword evidence="1" id="KW-0645">Protease</keyword>
<keyword evidence="2" id="KW-1185">Reference proteome</keyword>
<accession>A0A3G2LBW3</accession>
<dbReference type="GO" id="GO:0006508">
    <property type="term" value="P:proteolysis"/>
    <property type="evidence" value="ECO:0007669"/>
    <property type="project" value="UniProtKB-KW"/>
</dbReference>
<evidence type="ECO:0000313" key="1">
    <source>
        <dbReference type="EMBL" id="AYN69744.1"/>
    </source>
</evidence>
<dbReference type="GO" id="GO:0008237">
    <property type="term" value="F:metallopeptidase activity"/>
    <property type="evidence" value="ECO:0007669"/>
    <property type="project" value="UniProtKB-KW"/>
</dbReference>
<protein>
    <submittedName>
        <fullName evidence="1">Membrane metalloprotease</fullName>
    </submittedName>
</protein>
<reference evidence="1 2" key="1">
    <citation type="submission" date="2018-08" db="EMBL/GenBank/DDBJ databases">
        <title>The reduced genetic potential of extracellular carbohydrate catabolism in Euzebyella marina RN62, a Flavobacteriia bacterium isolated from the hadal water.</title>
        <authorList>
            <person name="Xue C."/>
        </authorList>
    </citation>
    <scope>NUCLEOTIDE SEQUENCE [LARGE SCALE GENOMIC DNA]</scope>
    <source>
        <strain evidence="1 2">RN62</strain>
    </source>
</reference>
<name>A0A3G2LBW3_9FLAO</name>
<dbReference type="Proteomes" id="UP000276309">
    <property type="component" value="Chromosome"/>
</dbReference>
<dbReference type="AlphaFoldDB" id="A0A3G2LBW3"/>
<dbReference type="OrthoDB" id="1121673at2"/>
<evidence type="ECO:0000313" key="2">
    <source>
        <dbReference type="Proteomes" id="UP000276309"/>
    </source>
</evidence>
<dbReference type="EMBL" id="CP032050">
    <property type="protein sequence ID" value="AYN69744.1"/>
    <property type="molecule type" value="Genomic_DNA"/>
</dbReference>
<gene>
    <name evidence="1" type="ORF">D1013_13485</name>
</gene>
<dbReference type="SUPFAM" id="SSF55486">
    <property type="entry name" value="Metalloproteases ('zincins'), catalytic domain"/>
    <property type="match status" value="1"/>
</dbReference>
<keyword evidence="1" id="KW-0482">Metalloprotease</keyword>
<keyword evidence="1" id="KW-0378">Hydrolase</keyword>